<gene>
    <name evidence="1" type="ORF">EPJ81_04380</name>
</gene>
<evidence type="ECO:0000313" key="2">
    <source>
        <dbReference type="Proteomes" id="UP000325002"/>
    </source>
</evidence>
<organism evidence="1 2">
    <name type="scientific">Brachyspira aalborgi</name>
    <dbReference type="NCBI Taxonomy" id="29522"/>
    <lineage>
        <taxon>Bacteria</taxon>
        <taxon>Pseudomonadati</taxon>
        <taxon>Spirochaetota</taxon>
        <taxon>Spirochaetia</taxon>
        <taxon>Brachyspirales</taxon>
        <taxon>Brachyspiraceae</taxon>
        <taxon>Brachyspira</taxon>
    </lineage>
</organism>
<dbReference type="AlphaFoldDB" id="A0A5C8EN75"/>
<dbReference type="RefSeq" id="WP_147546298.1">
    <property type="nucleotide sequence ID" value="NZ_SAYD01000018.1"/>
</dbReference>
<reference evidence="1 2" key="1">
    <citation type="journal article" date="1992" name="Lakartidningen">
        <title>[Penicillin V and not amoxicillin is the first choice preparation in acute otitis].</title>
        <authorList>
            <person name="Kamme C."/>
            <person name="Lundgren K."/>
            <person name="Prellner K."/>
        </authorList>
    </citation>
    <scope>NUCLEOTIDE SEQUENCE [LARGE SCALE GENOMIC DNA]</scope>
    <source>
        <strain evidence="1 2">PC3997IV</strain>
    </source>
</reference>
<dbReference type="Proteomes" id="UP000325002">
    <property type="component" value="Unassembled WGS sequence"/>
</dbReference>
<name>A0A5C8EN75_9SPIR</name>
<proteinExistence type="predicted"/>
<accession>A0A5C8EN75</accession>
<sequence>MLRKILLSSILILVVGCGGKSFKNGVYDGLIGKDPFKLIINNNKVEFIDIDLNNKKSYYSKVNNKNENDKDIVYYITDMNGFKSYLGLKQTNDNSIVVYNMPTVACRNSMLSYNAGFIDKEMLNSIIDIYSIDINKPSIFEKVEEK</sequence>
<dbReference type="PROSITE" id="PS51257">
    <property type="entry name" value="PROKAR_LIPOPROTEIN"/>
    <property type="match status" value="1"/>
</dbReference>
<evidence type="ECO:0000313" key="1">
    <source>
        <dbReference type="EMBL" id="TXJ38391.1"/>
    </source>
</evidence>
<protein>
    <recommendedName>
        <fullName evidence="3">Lipoprotein</fullName>
    </recommendedName>
</protein>
<evidence type="ECO:0008006" key="3">
    <source>
        <dbReference type="Google" id="ProtNLM"/>
    </source>
</evidence>
<dbReference type="EMBL" id="SAYD01000018">
    <property type="protein sequence ID" value="TXJ38391.1"/>
    <property type="molecule type" value="Genomic_DNA"/>
</dbReference>
<comment type="caution">
    <text evidence="1">The sequence shown here is derived from an EMBL/GenBank/DDBJ whole genome shotgun (WGS) entry which is preliminary data.</text>
</comment>